<evidence type="ECO:0000256" key="3">
    <source>
        <dbReference type="ARBA" id="ARBA00023242"/>
    </source>
</evidence>
<keyword evidence="2" id="KW-0819">tRNA processing</keyword>
<dbReference type="InterPro" id="IPR039182">
    <property type="entry name" value="Pop1"/>
</dbReference>
<sequence length="863" mass="95775">MASKRKNADVPALTGREKKKQKTTLARTIAVQPATANTSGPSTPSQSAGAGPSRAVHFDPSVNLPGSLDVERFAEARAFEINAMHTAMKTARSNGTQRAWQQLPRHLRRRAASHDVRRVPVRLRDKATAEMDAPKPKKKSAPKQGKEKCKSRTAVFQKRQENKVWLETHLWHAKRMHMQDHWGYRLAESPTEKSYRPSHRASMHGSILHDASYMGLIELQGPEQVLKALLDSCCDPQIASPGAKRFTTGARACDTHLYKREAYPFSLVAPITVLWKPQLRQSTQQTASQSRRKTSKGKGKERESDENALERVVWIWAHPSVFAQVYLELQTAASFALEAVKKGDIVVDGKAEVQIADLREELNVFELMGPKSSQVIQGALKPVIEDGREEFKKCWSELANLQTTASVPRNTVIGFNVYDPRLSFPPKNAKVSVDEGALPSMSQAGSAFFPTPTLAQSDIWAEDVRIPLRKPKFKKKDIDERRSKNLVPGTHLQAQVQDARIPVLLIQRSVEASSASPGTGTHTPAVHGWTLVIPQGWSMAFFSSLIFTGTRVGGQRERQTQAFESGVGHFPRDYPSTSSYDEHSDFRAYEEEDSWERKPPAKRPNYARLGTRSPWKPDWDVVLGVRGAHTDDSTLPGDFVPAQRDMDIDGSDAEPAPPHQQSAATSDRTEDGLSPSLAPWLLRGPETRAVLDAAVGRLDPSFGLFEQIARLREKRKLKPLAHRPEDLYRNALVRVRLRMCGRGCPDDLAMIYGMEDPEAAKWVKATQANCKDAPAVADAEIDLDEESETSIVIPSPESIIGYVTTGNYSLSLGEGFAIGAIPVARFLELQAQAKRLSVGSQPLVKVRDRHEAICRTARIEILE</sequence>
<keyword evidence="9" id="KW-1185">Reference proteome</keyword>
<dbReference type="InterPro" id="IPR009723">
    <property type="entry name" value="Pop1_N"/>
</dbReference>
<evidence type="ECO:0000259" key="6">
    <source>
        <dbReference type="Pfam" id="PF08170"/>
    </source>
</evidence>
<evidence type="ECO:0000259" key="7">
    <source>
        <dbReference type="Pfam" id="PF22770"/>
    </source>
</evidence>
<dbReference type="OrthoDB" id="442863at2759"/>
<feature type="region of interest" description="Disordered" evidence="4">
    <location>
        <begin position="282"/>
        <end position="304"/>
    </location>
</feature>
<comment type="subcellular location">
    <subcellularLocation>
        <location evidence="1">Nucleus</location>
    </subcellularLocation>
</comment>
<evidence type="ECO:0000313" key="9">
    <source>
        <dbReference type="Proteomes" id="UP000703269"/>
    </source>
</evidence>
<dbReference type="PANTHER" id="PTHR22731">
    <property type="entry name" value="RIBONUCLEASES P/MRP PROTEIN SUBUNIT POP1"/>
    <property type="match status" value="1"/>
</dbReference>
<dbReference type="GO" id="GO:0001682">
    <property type="term" value="P:tRNA 5'-leader removal"/>
    <property type="evidence" value="ECO:0007669"/>
    <property type="project" value="InterPro"/>
</dbReference>
<evidence type="ECO:0000256" key="4">
    <source>
        <dbReference type="SAM" id="MobiDB-lite"/>
    </source>
</evidence>
<feature type="domain" description="Pop1 N-terminal" evidence="5">
    <location>
        <begin position="142"/>
        <end position="221"/>
    </location>
</feature>
<dbReference type="AlphaFoldDB" id="A0A9P3LBN6"/>
<dbReference type="Pfam" id="PF22770">
    <property type="entry name" value="POP1_C"/>
    <property type="match status" value="1"/>
</dbReference>
<dbReference type="InterPro" id="IPR055079">
    <property type="entry name" value="POP1_C"/>
</dbReference>
<dbReference type="Pfam" id="PF08170">
    <property type="entry name" value="POPLD"/>
    <property type="match status" value="1"/>
</dbReference>
<feature type="region of interest" description="Disordered" evidence="4">
    <location>
        <begin position="566"/>
        <end position="610"/>
    </location>
</feature>
<feature type="region of interest" description="Disordered" evidence="4">
    <location>
        <begin position="126"/>
        <end position="150"/>
    </location>
</feature>
<dbReference type="GO" id="GO:0005655">
    <property type="term" value="C:nucleolar ribonuclease P complex"/>
    <property type="evidence" value="ECO:0007669"/>
    <property type="project" value="InterPro"/>
</dbReference>
<comment type="caution">
    <text evidence="8">The sequence shown here is derived from an EMBL/GenBank/DDBJ whole genome shotgun (WGS) entry which is preliminary data.</text>
</comment>
<protein>
    <submittedName>
        <fullName evidence="8">POP1 and POPLD domain-containing protein</fullName>
    </submittedName>
</protein>
<feature type="domain" description="POPLD" evidence="6">
    <location>
        <begin position="528"/>
        <end position="619"/>
    </location>
</feature>
<gene>
    <name evidence="8" type="ORF">PsYK624_043560</name>
</gene>
<evidence type="ECO:0000256" key="2">
    <source>
        <dbReference type="ARBA" id="ARBA00022694"/>
    </source>
</evidence>
<dbReference type="GO" id="GO:0000172">
    <property type="term" value="C:ribonuclease MRP complex"/>
    <property type="evidence" value="ECO:0007669"/>
    <property type="project" value="InterPro"/>
</dbReference>
<feature type="compositionally biased region" description="Basic and acidic residues" evidence="4">
    <location>
        <begin position="126"/>
        <end position="135"/>
    </location>
</feature>
<dbReference type="Proteomes" id="UP000703269">
    <property type="component" value="Unassembled WGS sequence"/>
</dbReference>
<proteinExistence type="predicted"/>
<name>A0A9P3LBN6_9APHY</name>
<accession>A0A9P3LBN6</accession>
<feature type="region of interest" description="Disordered" evidence="4">
    <location>
        <begin position="630"/>
        <end position="679"/>
    </location>
</feature>
<organism evidence="8 9">
    <name type="scientific">Phanerochaete sordida</name>
    <dbReference type="NCBI Taxonomy" id="48140"/>
    <lineage>
        <taxon>Eukaryota</taxon>
        <taxon>Fungi</taxon>
        <taxon>Dikarya</taxon>
        <taxon>Basidiomycota</taxon>
        <taxon>Agaricomycotina</taxon>
        <taxon>Agaricomycetes</taxon>
        <taxon>Polyporales</taxon>
        <taxon>Phanerochaetaceae</taxon>
        <taxon>Phanerochaete</taxon>
    </lineage>
</organism>
<feature type="compositionally biased region" description="Basic and acidic residues" evidence="4">
    <location>
        <begin position="580"/>
        <end position="599"/>
    </location>
</feature>
<evidence type="ECO:0000256" key="1">
    <source>
        <dbReference type="ARBA" id="ARBA00004123"/>
    </source>
</evidence>
<evidence type="ECO:0000313" key="8">
    <source>
        <dbReference type="EMBL" id="GJE88273.1"/>
    </source>
</evidence>
<dbReference type="PANTHER" id="PTHR22731:SF3">
    <property type="entry name" value="RIBONUCLEASES P_MRP PROTEIN SUBUNIT POP1"/>
    <property type="match status" value="1"/>
</dbReference>
<dbReference type="Pfam" id="PF06978">
    <property type="entry name" value="POP1_N"/>
    <property type="match status" value="1"/>
</dbReference>
<dbReference type="InterPro" id="IPR012590">
    <property type="entry name" value="POPLD_dom"/>
</dbReference>
<feature type="domain" description="POP1 C-terminal" evidence="7">
    <location>
        <begin position="782"/>
        <end position="862"/>
    </location>
</feature>
<reference evidence="8 9" key="1">
    <citation type="submission" date="2021-08" db="EMBL/GenBank/DDBJ databases">
        <title>Draft Genome Sequence of Phanerochaete sordida strain YK-624.</title>
        <authorList>
            <person name="Mori T."/>
            <person name="Dohra H."/>
            <person name="Suzuki T."/>
            <person name="Kawagishi H."/>
            <person name="Hirai H."/>
        </authorList>
    </citation>
    <scope>NUCLEOTIDE SEQUENCE [LARGE SCALE GENOMIC DNA]</scope>
    <source>
        <strain evidence="8 9">YK-624</strain>
    </source>
</reference>
<feature type="compositionally biased region" description="Polar residues" evidence="4">
    <location>
        <begin position="34"/>
        <end position="48"/>
    </location>
</feature>
<evidence type="ECO:0000259" key="5">
    <source>
        <dbReference type="Pfam" id="PF06978"/>
    </source>
</evidence>
<feature type="region of interest" description="Disordered" evidence="4">
    <location>
        <begin position="1"/>
        <end position="58"/>
    </location>
</feature>
<keyword evidence="3" id="KW-0539">Nucleus</keyword>
<dbReference type="EMBL" id="BPQB01000009">
    <property type="protein sequence ID" value="GJE88273.1"/>
    <property type="molecule type" value="Genomic_DNA"/>
</dbReference>